<accession>A0ABW6Z7Y8</accession>
<keyword evidence="4 8" id="KW-0812">Transmembrane</keyword>
<proteinExistence type="inferred from homology"/>
<keyword evidence="5 8" id="KW-1133">Transmembrane helix</keyword>
<evidence type="ECO:0000256" key="4">
    <source>
        <dbReference type="ARBA" id="ARBA00022692"/>
    </source>
</evidence>
<evidence type="ECO:0000313" key="9">
    <source>
        <dbReference type="EMBL" id="MFF9887260.1"/>
    </source>
</evidence>
<feature type="transmembrane region" description="Helical" evidence="8">
    <location>
        <begin position="106"/>
        <end position="126"/>
    </location>
</feature>
<keyword evidence="6 8" id="KW-0472">Membrane</keyword>
<dbReference type="PANTHER" id="PTHR10464">
    <property type="entry name" value="UREA TRANSPORTER"/>
    <property type="match status" value="1"/>
</dbReference>
<evidence type="ECO:0000256" key="1">
    <source>
        <dbReference type="ARBA" id="ARBA00004651"/>
    </source>
</evidence>
<dbReference type="RefSeq" id="WP_063766437.1">
    <property type="nucleotide sequence ID" value="NZ_JBFACJ010000005.1"/>
</dbReference>
<feature type="transmembrane region" description="Helical" evidence="8">
    <location>
        <begin position="292"/>
        <end position="311"/>
    </location>
</feature>
<evidence type="ECO:0000256" key="7">
    <source>
        <dbReference type="SAM" id="MobiDB-lite"/>
    </source>
</evidence>
<evidence type="ECO:0000256" key="6">
    <source>
        <dbReference type="ARBA" id="ARBA00023136"/>
    </source>
</evidence>
<feature type="transmembrane region" description="Helical" evidence="8">
    <location>
        <begin position="83"/>
        <end position="100"/>
    </location>
</feature>
<reference evidence="9 10" key="1">
    <citation type="submission" date="2024-10" db="EMBL/GenBank/DDBJ databases">
        <title>The Natural Products Discovery Center: Release of the First 8490 Sequenced Strains for Exploring Actinobacteria Biosynthetic Diversity.</title>
        <authorList>
            <person name="Kalkreuter E."/>
            <person name="Kautsar S.A."/>
            <person name="Yang D."/>
            <person name="Bader C.D."/>
            <person name="Teijaro C.N."/>
            <person name="Fluegel L."/>
            <person name="Davis C.M."/>
            <person name="Simpson J.R."/>
            <person name="Lauterbach L."/>
            <person name="Steele A.D."/>
            <person name="Gui C."/>
            <person name="Meng S."/>
            <person name="Li G."/>
            <person name="Viehrig K."/>
            <person name="Ye F."/>
            <person name="Su P."/>
            <person name="Kiefer A.F."/>
            <person name="Nichols A."/>
            <person name="Cepeda A.J."/>
            <person name="Yan W."/>
            <person name="Fan B."/>
            <person name="Jiang Y."/>
            <person name="Adhikari A."/>
            <person name="Zheng C.-J."/>
            <person name="Schuster L."/>
            <person name="Cowan T.M."/>
            <person name="Smanski M.J."/>
            <person name="Chevrette M.G."/>
            <person name="De Carvalho L.P.S."/>
            <person name="Shen B."/>
        </authorList>
    </citation>
    <scope>NUCLEOTIDE SEQUENCE [LARGE SCALE GENOMIC DNA]</scope>
    <source>
        <strain evidence="9 10">NPDC013366</strain>
    </source>
</reference>
<protein>
    <submittedName>
        <fullName evidence="9">Urea transporter</fullName>
    </submittedName>
</protein>
<feature type="region of interest" description="Disordered" evidence="7">
    <location>
        <begin position="319"/>
        <end position="341"/>
    </location>
</feature>
<dbReference type="PIRSF" id="PIRSF016502">
    <property type="entry name" value="Urea_transporter"/>
    <property type="match status" value="1"/>
</dbReference>
<evidence type="ECO:0000256" key="5">
    <source>
        <dbReference type="ARBA" id="ARBA00022989"/>
    </source>
</evidence>
<evidence type="ECO:0000256" key="8">
    <source>
        <dbReference type="SAM" id="Phobius"/>
    </source>
</evidence>
<name>A0ABW6Z7Y8_9ACTN</name>
<gene>
    <name evidence="9" type="ORF">ACF1HC_37700</name>
</gene>
<comment type="caution">
    <text evidence="9">The sequence shown here is derived from an EMBL/GenBank/DDBJ whole genome shotgun (WGS) entry which is preliminary data.</text>
</comment>
<dbReference type="InterPro" id="IPR029020">
    <property type="entry name" value="Ammonium/urea_transptr"/>
</dbReference>
<evidence type="ECO:0000256" key="2">
    <source>
        <dbReference type="ARBA" id="ARBA00005914"/>
    </source>
</evidence>
<dbReference type="InterPro" id="IPR004937">
    <property type="entry name" value="Urea_transporter"/>
</dbReference>
<dbReference type="EMBL" id="JBICBM010000027">
    <property type="protein sequence ID" value="MFF9887260.1"/>
    <property type="molecule type" value="Genomic_DNA"/>
</dbReference>
<keyword evidence="10" id="KW-1185">Reference proteome</keyword>
<comment type="subcellular location">
    <subcellularLocation>
        <location evidence="1">Cell membrane</location>
        <topology evidence="1">Multi-pass membrane protein</topology>
    </subcellularLocation>
</comment>
<dbReference type="Pfam" id="PF03253">
    <property type="entry name" value="UT"/>
    <property type="match status" value="1"/>
</dbReference>
<dbReference type="Proteomes" id="UP001603418">
    <property type="component" value="Unassembled WGS sequence"/>
</dbReference>
<evidence type="ECO:0000313" key="10">
    <source>
        <dbReference type="Proteomes" id="UP001603418"/>
    </source>
</evidence>
<evidence type="ECO:0000256" key="3">
    <source>
        <dbReference type="ARBA" id="ARBA00022475"/>
    </source>
</evidence>
<organism evidence="9 10">
    <name type="scientific">Streptomyces eurythermus</name>
    <dbReference type="NCBI Taxonomy" id="42237"/>
    <lineage>
        <taxon>Bacteria</taxon>
        <taxon>Bacillati</taxon>
        <taxon>Actinomycetota</taxon>
        <taxon>Actinomycetes</taxon>
        <taxon>Kitasatosporales</taxon>
        <taxon>Streptomycetaceae</taxon>
        <taxon>Streptomyces</taxon>
    </lineage>
</organism>
<dbReference type="PANTHER" id="PTHR10464:SF4">
    <property type="entry name" value="UREA TRANSPORTER"/>
    <property type="match status" value="1"/>
</dbReference>
<dbReference type="Gene3D" id="1.10.3430.10">
    <property type="entry name" value="Ammonium transporter AmtB like domains"/>
    <property type="match status" value="1"/>
</dbReference>
<sequence length="341" mass="35189">MRRSDGVRWWRRGRGEGFGRWLLRGPAQVMFLADVRTGAVFCLALAAADWRYGGYALGGAALGTGTARLLHVARDRVEQGLEGYNSCLVALWCAVFLGAGRLSTALLAAAGCVVTAVATAAVVRLLHGWRLPPLTLPYCLLASAVTIAAPAFRRVRPHEAGPAAPPGPATGATGPHPDDLWRAFFRNISQVFFLDQWYAGALLLAGLFLAGRVVGLLACAGSATGILTAWALGAPAAGIADGTTGCNAVLVAIALGGVFLAAAPATLLYALLGAATATAVTPAVAHLLAPSGGLAFTWPFVLTTLCFLAAARSFPRLTARTPAPDTDEVRPQLPGTTARTA</sequence>
<feature type="transmembrane region" description="Helical" evidence="8">
    <location>
        <begin position="191"/>
        <end position="209"/>
    </location>
</feature>
<feature type="transmembrane region" description="Helical" evidence="8">
    <location>
        <begin position="249"/>
        <end position="272"/>
    </location>
</feature>
<keyword evidence="3" id="KW-1003">Cell membrane</keyword>
<comment type="similarity">
    <text evidence="2">Belongs to the urea transporter family.</text>
</comment>
<feature type="transmembrane region" description="Helical" evidence="8">
    <location>
        <begin position="215"/>
        <end position="237"/>
    </location>
</feature>